<reference evidence="2" key="1">
    <citation type="submission" date="2015-12" db="EMBL/GenBank/DDBJ databases">
        <title>Gene expression during late stages of embryo sac development: a critical building block for successful pollen-pistil interactions.</title>
        <authorList>
            <person name="Liu Y."/>
            <person name="Joly V."/>
            <person name="Sabar M."/>
            <person name="Matton D.P."/>
        </authorList>
    </citation>
    <scope>NUCLEOTIDE SEQUENCE</scope>
</reference>
<organism evidence="2">
    <name type="scientific">Solanum chacoense</name>
    <name type="common">Chaco potato</name>
    <dbReference type="NCBI Taxonomy" id="4108"/>
    <lineage>
        <taxon>Eukaryota</taxon>
        <taxon>Viridiplantae</taxon>
        <taxon>Streptophyta</taxon>
        <taxon>Embryophyta</taxon>
        <taxon>Tracheophyta</taxon>
        <taxon>Spermatophyta</taxon>
        <taxon>Magnoliopsida</taxon>
        <taxon>eudicotyledons</taxon>
        <taxon>Gunneridae</taxon>
        <taxon>Pentapetalae</taxon>
        <taxon>asterids</taxon>
        <taxon>lamiids</taxon>
        <taxon>Solanales</taxon>
        <taxon>Solanaceae</taxon>
        <taxon>Solanoideae</taxon>
        <taxon>Solaneae</taxon>
        <taxon>Solanum</taxon>
    </lineage>
</organism>
<proteinExistence type="predicted"/>
<keyword evidence="1" id="KW-0812">Transmembrane</keyword>
<protein>
    <submittedName>
        <fullName evidence="2">Putative ovule protein</fullName>
    </submittedName>
</protein>
<keyword evidence="1" id="KW-1133">Transmembrane helix</keyword>
<dbReference type="EMBL" id="GEDG01021979">
    <property type="protein sequence ID" value="JAP17867.1"/>
    <property type="molecule type" value="Transcribed_RNA"/>
</dbReference>
<dbReference type="AlphaFoldDB" id="A0A0V0HEK5"/>
<evidence type="ECO:0000256" key="1">
    <source>
        <dbReference type="SAM" id="Phobius"/>
    </source>
</evidence>
<evidence type="ECO:0000313" key="2">
    <source>
        <dbReference type="EMBL" id="JAP17867.1"/>
    </source>
</evidence>
<sequence>MFLSFVVPIDFAFSRGSNEYYWFLWGGGILRAPICVFFVCHVIGSLFDLLIAYGRPLLSRLS</sequence>
<feature type="transmembrane region" description="Helical" evidence="1">
    <location>
        <begin position="20"/>
        <end position="53"/>
    </location>
</feature>
<keyword evidence="1" id="KW-0472">Membrane</keyword>
<accession>A0A0V0HEK5</accession>
<name>A0A0V0HEK5_SOLCH</name>